<sequence>MSISLAAIGIVLLGAGVTACSLSGGNGPSQIVLPPTDQLTTESDVPSTSTTTASITNTATELPDWSIGRVVSLAPRADNSNYHDGATGSTDPLQETSGFHFSTPDRNLSCSTGTNGRATLACRINNAAANGTPPASESSTCQWAANLITLSADGPTHGACSNEYPVLYRSSIVDFGTTIAVGRFQCLVSPSGTYCLESTSDTGFAVTSTGYRKIYANERAPQSLLGLDDTDSTDAGGTPSDTDEPSNPAPPS</sequence>
<dbReference type="HOGENOM" id="CLU_1101658_0_0_11"/>
<evidence type="ECO:0000313" key="2">
    <source>
        <dbReference type="EMBL" id="AFA74233.1"/>
    </source>
</evidence>
<name>H6MXB5_GORPV</name>
<accession>H6MXB5</accession>
<organism evidence="2 3">
    <name type="scientific">Gordonia polyisoprenivorans (strain DSM 44266 / VH2)</name>
    <dbReference type="NCBI Taxonomy" id="1112204"/>
    <lineage>
        <taxon>Bacteria</taxon>
        <taxon>Bacillati</taxon>
        <taxon>Actinomycetota</taxon>
        <taxon>Actinomycetes</taxon>
        <taxon>Mycobacteriales</taxon>
        <taxon>Gordoniaceae</taxon>
        <taxon>Gordonia</taxon>
    </lineage>
</organism>
<dbReference type="KEGG" id="gpo:GPOL_c32180"/>
<dbReference type="AlphaFoldDB" id="H6MXB5"/>
<proteinExistence type="predicted"/>
<dbReference type="eggNOG" id="ENOG5033V83">
    <property type="taxonomic scope" value="Bacteria"/>
</dbReference>
<protein>
    <submittedName>
        <fullName evidence="2">Uncharacterized protein</fullName>
    </submittedName>
</protein>
<dbReference type="GeneID" id="90160246"/>
<dbReference type="RefSeq" id="WP_014360695.1">
    <property type="nucleotide sequence ID" value="NC_016906.1"/>
</dbReference>
<feature type="compositionally biased region" description="Low complexity" evidence="1">
    <location>
        <begin position="223"/>
        <end position="240"/>
    </location>
</feature>
<dbReference type="EMBL" id="CP003119">
    <property type="protein sequence ID" value="AFA74233.1"/>
    <property type="molecule type" value="Genomic_DNA"/>
</dbReference>
<feature type="region of interest" description="Disordered" evidence="1">
    <location>
        <begin position="222"/>
        <end position="252"/>
    </location>
</feature>
<dbReference type="STRING" id="1112204.GPOL_c32180"/>
<reference evidence="2 3" key="1">
    <citation type="journal article" date="2012" name="Appl. Environ. Microbiol.">
        <title>Involvement of two latex-clearing proteins during rubber degradation and insights into the subsequent degradation pathway revealed by the genome sequence of Gordonia polyisoprenivorans strain VH2.</title>
        <authorList>
            <person name="Hiessl S."/>
            <person name="Schuldes J."/>
            <person name="Thurmer A."/>
            <person name="Halbsguth T."/>
            <person name="Broker D."/>
            <person name="Angelov A."/>
            <person name="Liebl W."/>
            <person name="Daniel R."/>
            <person name="Steinbuchel A."/>
        </authorList>
    </citation>
    <scope>NUCLEOTIDE SEQUENCE [LARGE SCALE GENOMIC DNA]</scope>
    <source>
        <strain evidence="3">DSM 44266 / VH2</strain>
    </source>
</reference>
<dbReference type="Proteomes" id="UP000009154">
    <property type="component" value="Chromosome"/>
</dbReference>
<keyword evidence="3" id="KW-1185">Reference proteome</keyword>
<gene>
    <name evidence="2" type="ordered locus">GPOL_c32180</name>
</gene>
<evidence type="ECO:0000256" key="1">
    <source>
        <dbReference type="SAM" id="MobiDB-lite"/>
    </source>
</evidence>
<evidence type="ECO:0000313" key="3">
    <source>
        <dbReference type="Proteomes" id="UP000009154"/>
    </source>
</evidence>